<evidence type="ECO:0000256" key="1">
    <source>
        <dbReference type="ARBA" id="ARBA00004186"/>
    </source>
</evidence>
<evidence type="ECO:0000313" key="9">
    <source>
        <dbReference type="WBParaSite" id="TREG1_36910.1"/>
    </source>
</evidence>
<keyword evidence="7" id="KW-0812">Transmembrane</keyword>
<comment type="similarity">
    <text evidence="3">Belongs to the MOZART2 family.</text>
</comment>
<evidence type="ECO:0000256" key="4">
    <source>
        <dbReference type="ARBA" id="ARBA00022490"/>
    </source>
</evidence>
<reference evidence="8" key="1">
    <citation type="submission" date="2022-06" db="EMBL/GenBank/DDBJ databases">
        <authorList>
            <person name="Berger JAMES D."/>
            <person name="Berger JAMES D."/>
        </authorList>
    </citation>
    <scope>NUCLEOTIDE SEQUENCE [LARGE SCALE GENOMIC DNA]</scope>
</reference>
<keyword evidence="5" id="KW-0206">Cytoskeleton</keyword>
<comment type="subcellular location">
    <subcellularLocation>
        <location evidence="2">Cytoplasm</location>
        <location evidence="2">Cytoskeleton</location>
        <location evidence="2">Microtubule organizing center</location>
        <location evidence="2">Centrosome</location>
    </subcellularLocation>
    <subcellularLocation>
        <location evidence="1">Cytoplasm</location>
        <location evidence="1">Cytoskeleton</location>
        <location evidence="1">Spindle</location>
    </subcellularLocation>
</comment>
<name>A0AA85JHW2_TRIRE</name>
<evidence type="ECO:0000313" key="8">
    <source>
        <dbReference type="Proteomes" id="UP000050795"/>
    </source>
</evidence>
<dbReference type="InterPro" id="IPR024332">
    <property type="entry name" value="MOZART2"/>
</dbReference>
<feature type="transmembrane region" description="Helical" evidence="7">
    <location>
        <begin position="42"/>
        <end position="60"/>
    </location>
</feature>
<evidence type="ECO:0000256" key="7">
    <source>
        <dbReference type="SAM" id="Phobius"/>
    </source>
</evidence>
<keyword evidence="7" id="KW-1133">Transmembrane helix</keyword>
<evidence type="ECO:0000256" key="2">
    <source>
        <dbReference type="ARBA" id="ARBA00004300"/>
    </source>
</evidence>
<dbReference type="Proteomes" id="UP000050795">
    <property type="component" value="Unassembled WGS sequence"/>
</dbReference>
<feature type="region of interest" description="Disordered" evidence="6">
    <location>
        <begin position="149"/>
        <end position="181"/>
    </location>
</feature>
<reference evidence="9" key="2">
    <citation type="submission" date="2023-11" db="UniProtKB">
        <authorList>
            <consortium name="WormBaseParasite"/>
        </authorList>
    </citation>
    <scope>IDENTIFICATION</scope>
</reference>
<evidence type="ECO:0000256" key="5">
    <source>
        <dbReference type="ARBA" id="ARBA00023212"/>
    </source>
</evidence>
<dbReference type="AlphaFoldDB" id="A0AA85JHW2"/>
<organism evidence="8 9">
    <name type="scientific">Trichobilharzia regenti</name>
    <name type="common">Nasal bird schistosome</name>
    <dbReference type="NCBI Taxonomy" id="157069"/>
    <lineage>
        <taxon>Eukaryota</taxon>
        <taxon>Metazoa</taxon>
        <taxon>Spiralia</taxon>
        <taxon>Lophotrochozoa</taxon>
        <taxon>Platyhelminthes</taxon>
        <taxon>Trematoda</taxon>
        <taxon>Digenea</taxon>
        <taxon>Strigeidida</taxon>
        <taxon>Schistosomatoidea</taxon>
        <taxon>Schistosomatidae</taxon>
        <taxon>Trichobilharzia</taxon>
    </lineage>
</organism>
<keyword evidence="7" id="KW-0472">Membrane</keyword>
<dbReference type="GO" id="GO:0005813">
    <property type="term" value="C:centrosome"/>
    <property type="evidence" value="ECO:0007669"/>
    <property type="project" value="UniProtKB-SubCell"/>
</dbReference>
<dbReference type="GO" id="GO:0005819">
    <property type="term" value="C:spindle"/>
    <property type="evidence" value="ECO:0007669"/>
    <property type="project" value="UniProtKB-SubCell"/>
</dbReference>
<keyword evidence="4" id="KW-0963">Cytoplasm</keyword>
<dbReference type="Pfam" id="PF12926">
    <property type="entry name" value="MOZART2"/>
    <property type="match status" value="1"/>
</dbReference>
<proteinExistence type="inferred from homology"/>
<sequence>MYYARTFRKDSDALKRNRPNSVALYELAIKAGVLMDNMVFRSVHALIAIGCSPMVVYSMLKYLASHYAKKLATTTEDGDPNATIIPHNSTVVAAADTASIEPLTETARELENFLLGKSKFINDLLAPCRNLDSQFTVLSRTSNRNIIINNDTNHPSNYNQTNKGLTNKPRMLPSHTLKHNN</sequence>
<evidence type="ECO:0000256" key="3">
    <source>
        <dbReference type="ARBA" id="ARBA00007286"/>
    </source>
</evidence>
<dbReference type="WBParaSite" id="TREG1_36910.1">
    <property type="protein sequence ID" value="TREG1_36910.1"/>
    <property type="gene ID" value="TREG1_36910"/>
</dbReference>
<evidence type="ECO:0000256" key="6">
    <source>
        <dbReference type="SAM" id="MobiDB-lite"/>
    </source>
</evidence>
<protein>
    <submittedName>
        <fullName evidence="9">Transmembrane protein</fullName>
    </submittedName>
</protein>
<feature type="compositionally biased region" description="Polar residues" evidence="6">
    <location>
        <begin position="154"/>
        <end position="165"/>
    </location>
</feature>
<accession>A0AA85JHW2</accession>
<keyword evidence="8" id="KW-1185">Reference proteome</keyword>